<dbReference type="PROSITE" id="PS50003">
    <property type="entry name" value="PH_DOMAIN"/>
    <property type="match status" value="2"/>
</dbReference>
<feature type="domain" description="PH" evidence="1">
    <location>
        <begin position="239"/>
        <end position="348"/>
    </location>
</feature>
<dbReference type="PANTHER" id="PTHR45960:SF2">
    <property type="entry name" value="PROTEIN DAUGHTER OF SEVENLESS"/>
    <property type="match status" value="1"/>
</dbReference>
<dbReference type="SUPFAM" id="SSF50729">
    <property type="entry name" value="PH domain-like"/>
    <property type="match status" value="2"/>
</dbReference>
<dbReference type="Gene3D" id="2.30.29.30">
    <property type="entry name" value="Pleckstrin-homology domain (PH domain)/Phosphotyrosine-binding domain (PTB)"/>
    <property type="match status" value="2"/>
</dbReference>
<evidence type="ECO:0000259" key="1">
    <source>
        <dbReference type="PROSITE" id="PS50003"/>
    </source>
</evidence>
<dbReference type="PANTHER" id="PTHR45960">
    <property type="entry name" value="GRB2-ASSOCIATED-BINDING PROTEIN"/>
    <property type="match status" value="1"/>
</dbReference>
<sequence>MKKRGKTLSFRSSSLYNLNQKLDAQKIIANGYFVKSPPNDKIRTQVSRWQHRWFVLYNATPGFEIYYYKKVNHQKDGEEPLGKINLHNASVTSLVGHFRFRFVITLHTDERVWHLCTDEKETYNTWFEKLKICCPSSPVFAEPKYSFLPYDCNEASEMKNILDETSLPPKETTFRMSSFVSSSSSFDSNDLVDPPLPSTPKDPSFIDQSIELSSIFKENAQNYQGSSLYNLNQKLDAQKIIANGYFVKSPPNDKIRTQVSRWQHRWFVLYNATPGFEIYYYKKVNHQEDGEEPLGKIKLHNASVTSLVGHFRFRFVITLHTDERVWHLCTDEKETYNTWFEKLKICCPSSPVFAEPKYGFLTCDCNEASEIKNILEETSLSPKETTFRMSSFVSSSSFDSNDLVDPPSPSTPKDFSVIDQSIELSPIFKENTQSYQDSMLDVRYDRSNFHLPLRYSSFTSNIIHDDIFGNDAFQGPRLQKKINSKMSINRSCENLLDAI</sequence>
<protein>
    <submittedName>
        <fullName evidence="3">Uncharacterized protein LOC136089213</fullName>
    </submittedName>
</protein>
<evidence type="ECO:0000313" key="3">
    <source>
        <dbReference type="RefSeq" id="XP_065671035.1"/>
    </source>
</evidence>
<proteinExistence type="predicted"/>
<dbReference type="InterPro" id="IPR046355">
    <property type="entry name" value="Gab1-4-like"/>
</dbReference>
<dbReference type="Proteomes" id="UP001652625">
    <property type="component" value="Chromosome 13"/>
</dbReference>
<gene>
    <name evidence="3" type="primary">LOC136089213</name>
</gene>
<dbReference type="Pfam" id="PF00169">
    <property type="entry name" value="PH"/>
    <property type="match status" value="2"/>
</dbReference>
<dbReference type="SMART" id="SM00233">
    <property type="entry name" value="PH"/>
    <property type="match status" value="2"/>
</dbReference>
<dbReference type="RefSeq" id="XP_065671035.1">
    <property type="nucleotide sequence ID" value="XM_065814963.1"/>
</dbReference>
<dbReference type="InterPro" id="IPR001849">
    <property type="entry name" value="PH_domain"/>
</dbReference>
<evidence type="ECO:0000313" key="2">
    <source>
        <dbReference type="Proteomes" id="UP001652625"/>
    </source>
</evidence>
<keyword evidence="2" id="KW-1185">Reference proteome</keyword>
<dbReference type="GeneID" id="136089213"/>
<name>A0ABM4D9N1_HYDVU</name>
<dbReference type="InterPro" id="IPR011993">
    <property type="entry name" value="PH-like_dom_sf"/>
</dbReference>
<accession>A0ABM4D9N1</accession>
<reference evidence="3" key="1">
    <citation type="submission" date="2025-08" db="UniProtKB">
        <authorList>
            <consortium name="RefSeq"/>
        </authorList>
    </citation>
    <scope>IDENTIFICATION</scope>
</reference>
<organism evidence="2 3">
    <name type="scientific">Hydra vulgaris</name>
    <name type="common">Hydra</name>
    <name type="synonym">Hydra attenuata</name>
    <dbReference type="NCBI Taxonomy" id="6087"/>
    <lineage>
        <taxon>Eukaryota</taxon>
        <taxon>Metazoa</taxon>
        <taxon>Cnidaria</taxon>
        <taxon>Hydrozoa</taxon>
        <taxon>Hydroidolina</taxon>
        <taxon>Anthoathecata</taxon>
        <taxon>Aplanulata</taxon>
        <taxon>Hydridae</taxon>
        <taxon>Hydra</taxon>
    </lineage>
</organism>
<feature type="domain" description="PH" evidence="1">
    <location>
        <begin position="26"/>
        <end position="135"/>
    </location>
</feature>